<protein>
    <submittedName>
        <fullName evidence="1">Uncharacterized protein</fullName>
    </submittedName>
</protein>
<proteinExistence type="predicted"/>
<evidence type="ECO:0000313" key="1">
    <source>
        <dbReference type="EMBL" id="KAJ2994671.1"/>
    </source>
</evidence>
<evidence type="ECO:0000313" key="2">
    <source>
        <dbReference type="Proteomes" id="UP001143856"/>
    </source>
</evidence>
<accession>A0ACC1PLL1</accession>
<name>A0ACC1PLL1_9PEZI</name>
<gene>
    <name evidence="1" type="ORF">NUW58_g1491</name>
</gene>
<dbReference type="EMBL" id="JAPDGR010000162">
    <property type="protein sequence ID" value="KAJ2994671.1"/>
    <property type="molecule type" value="Genomic_DNA"/>
</dbReference>
<dbReference type="Proteomes" id="UP001143856">
    <property type="component" value="Unassembled WGS sequence"/>
</dbReference>
<comment type="caution">
    <text evidence="1">The sequence shown here is derived from an EMBL/GenBank/DDBJ whole genome shotgun (WGS) entry which is preliminary data.</text>
</comment>
<reference evidence="1" key="1">
    <citation type="submission" date="2022-10" db="EMBL/GenBank/DDBJ databases">
        <title>Genome Sequence of Xylaria curta.</title>
        <authorList>
            <person name="Buettner E."/>
        </authorList>
    </citation>
    <scope>NUCLEOTIDE SEQUENCE</scope>
    <source>
        <strain evidence="1">Babe10</strain>
    </source>
</reference>
<sequence>MPQPSLEIATHRDEPIRVATLLVPASRQHRNARLALLYIIEWRSSLLHCNLLSPPAYSSLWHTLYTAPEALAKITAKVTAHGTSLMTHVPTPFTGPDEENPAIASGRVTSSRFPPTELRSLSPGPIPAKRLSSVATQDDEEHQVVSRVASRISYGQHSSASQAPTP</sequence>
<organism evidence="1 2">
    <name type="scientific">Xylaria curta</name>
    <dbReference type="NCBI Taxonomy" id="42375"/>
    <lineage>
        <taxon>Eukaryota</taxon>
        <taxon>Fungi</taxon>
        <taxon>Dikarya</taxon>
        <taxon>Ascomycota</taxon>
        <taxon>Pezizomycotina</taxon>
        <taxon>Sordariomycetes</taxon>
        <taxon>Xylariomycetidae</taxon>
        <taxon>Xylariales</taxon>
        <taxon>Xylariaceae</taxon>
        <taxon>Xylaria</taxon>
    </lineage>
</organism>
<keyword evidence="2" id="KW-1185">Reference proteome</keyword>